<sequence>SREYLIGRALDPPTVRGLLAVIQGDSRVVQVRRAESMLIGPEDALLAVRVNFRDGLTTDQLELAIDEVAASVKQRYPVVRHVVIEPES</sequence>
<feature type="non-terminal residue" evidence="1">
    <location>
        <position position="1"/>
    </location>
</feature>
<protein>
    <submittedName>
        <fullName evidence="1">Cation efflux protein</fullName>
    </submittedName>
</protein>
<reference evidence="1" key="1">
    <citation type="submission" date="2013-08" db="EMBL/GenBank/DDBJ databases">
        <authorList>
            <person name="Mendez C."/>
            <person name="Richter M."/>
            <person name="Ferrer M."/>
            <person name="Sanchez J."/>
        </authorList>
    </citation>
    <scope>NUCLEOTIDE SEQUENCE</scope>
</reference>
<accession>T1BF44</accession>
<proteinExistence type="predicted"/>
<dbReference type="SUPFAM" id="SSF160240">
    <property type="entry name" value="Cation efflux protein cytoplasmic domain-like"/>
    <property type="match status" value="1"/>
</dbReference>
<dbReference type="AlphaFoldDB" id="T1BF44"/>
<dbReference type="InterPro" id="IPR036837">
    <property type="entry name" value="Cation_efflux_CTD_sf"/>
</dbReference>
<organism evidence="1">
    <name type="scientific">mine drainage metagenome</name>
    <dbReference type="NCBI Taxonomy" id="410659"/>
    <lineage>
        <taxon>unclassified sequences</taxon>
        <taxon>metagenomes</taxon>
        <taxon>ecological metagenomes</taxon>
    </lineage>
</organism>
<name>T1BF44_9ZZZZ</name>
<evidence type="ECO:0000313" key="1">
    <source>
        <dbReference type="EMBL" id="EQD68437.1"/>
    </source>
</evidence>
<gene>
    <name evidence="1" type="ORF">B2A_00438</name>
</gene>
<comment type="caution">
    <text evidence="1">The sequence shown here is derived from an EMBL/GenBank/DDBJ whole genome shotgun (WGS) entry which is preliminary data.</text>
</comment>
<dbReference type="EMBL" id="AUZZ01000339">
    <property type="protein sequence ID" value="EQD68437.1"/>
    <property type="molecule type" value="Genomic_DNA"/>
</dbReference>
<reference evidence="1" key="2">
    <citation type="journal article" date="2014" name="ISME J.">
        <title>Microbial stratification in low pH oxic and suboxic macroscopic growths along an acid mine drainage.</title>
        <authorList>
            <person name="Mendez-Garcia C."/>
            <person name="Mesa V."/>
            <person name="Sprenger R.R."/>
            <person name="Richter M."/>
            <person name="Diez M.S."/>
            <person name="Solano J."/>
            <person name="Bargiela R."/>
            <person name="Golyshina O.V."/>
            <person name="Manteca A."/>
            <person name="Ramos J.L."/>
            <person name="Gallego J.R."/>
            <person name="Llorente I."/>
            <person name="Martins Dos Santos V.A."/>
            <person name="Jensen O.N."/>
            <person name="Pelaez A.I."/>
            <person name="Sanchez J."/>
            <person name="Ferrer M."/>
        </authorList>
    </citation>
    <scope>NUCLEOTIDE SEQUENCE</scope>
</reference>